<dbReference type="Pfam" id="PF04672">
    <property type="entry name" value="Methyltransf_19"/>
    <property type="match status" value="1"/>
</dbReference>
<gene>
    <name evidence="2" type="ORF">G5C51_00430</name>
</gene>
<accession>A0A6G4TTE4</accession>
<name>A0A6G4TTE4_9ACTN</name>
<dbReference type="GO" id="GO:0008168">
    <property type="term" value="F:methyltransferase activity"/>
    <property type="evidence" value="ECO:0007669"/>
    <property type="project" value="UniProtKB-KW"/>
</dbReference>
<organism evidence="2 3">
    <name type="scientific">Streptomyces coryli</name>
    <dbReference type="NCBI Taxonomy" id="1128680"/>
    <lineage>
        <taxon>Bacteria</taxon>
        <taxon>Bacillati</taxon>
        <taxon>Actinomycetota</taxon>
        <taxon>Actinomycetes</taxon>
        <taxon>Kitasatosporales</taxon>
        <taxon>Streptomycetaceae</taxon>
        <taxon>Streptomyces</taxon>
    </lineage>
</organism>
<keyword evidence="2" id="KW-0808">Transferase</keyword>
<comment type="caution">
    <text evidence="2">The sequence shown here is derived from an EMBL/GenBank/DDBJ whole genome shotgun (WGS) entry which is preliminary data.</text>
</comment>
<keyword evidence="3" id="KW-1185">Reference proteome</keyword>
<dbReference type="GO" id="GO:0032259">
    <property type="term" value="P:methylation"/>
    <property type="evidence" value="ECO:0007669"/>
    <property type="project" value="UniProtKB-KW"/>
</dbReference>
<dbReference type="EMBL" id="JAAKZV010000001">
    <property type="protein sequence ID" value="NGN62378.1"/>
    <property type="molecule type" value="Genomic_DNA"/>
</dbReference>
<dbReference type="InterPro" id="IPR006764">
    <property type="entry name" value="SAM_dep_MeTrfase_SAV2177_type"/>
</dbReference>
<sequence length="273" mass="29091">MQLTGGVVVGSAEVPGIDESTPHAARIWNYWMGGKDNYEADRAAGDAVAEVYPDIVTMAMQSRQFLIRVVRHLAGAAGIRQFLDIGTGLPTMQNTHEVAQQIAPETKVVYVDHDPMVLAHARALLTNTTAEGTATYVHADYHDPELIVREAAKTLDFERPVAVMFMGVLGYEQDLAVLRSIVGTVMAAVPSGSHLVLWDGTDTGDAVVEGGEKLVESGGVPYVLRSPAQLGECFAGLELVEPGLTPITLWRPEDGGTGAPESIDAYGAVGRKP</sequence>
<evidence type="ECO:0000313" key="2">
    <source>
        <dbReference type="EMBL" id="NGN62378.1"/>
    </source>
</evidence>
<reference evidence="2 3" key="1">
    <citation type="submission" date="2020-02" db="EMBL/GenBank/DDBJ databases">
        <title>Whole-genome analyses of novel actinobacteria.</title>
        <authorList>
            <person name="Sahin N."/>
        </authorList>
    </citation>
    <scope>NUCLEOTIDE SEQUENCE [LARGE SCALE GENOMIC DNA]</scope>
    <source>
        <strain evidence="2 3">A7024</strain>
    </source>
</reference>
<evidence type="ECO:0000256" key="1">
    <source>
        <dbReference type="SAM" id="MobiDB-lite"/>
    </source>
</evidence>
<feature type="region of interest" description="Disordered" evidence="1">
    <location>
        <begin position="251"/>
        <end position="273"/>
    </location>
</feature>
<dbReference type="SUPFAM" id="SSF53335">
    <property type="entry name" value="S-adenosyl-L-methionine-dependent methyltransferases"/>
    <property type="match status" value="1"/>
</dbReference>
<keyword evidence="2" id="KW-0489">Methyltransferase</keyword>
<protein>
    <submittedName>
        <fullName evidence="2">SAM-dependent methyltransferase</fullName>
    </submittedName>
</protein>
<dbReference type="AlphaFoldDB" id="A0A6G4TTE4"/>
<proteinExistence type="predicted"/>
<dbReference type="PIRSF" id="PIRSF017393">
    <property type="entry name" value="MTase_SAV2177"/>
    <property type="match status" value="1"/>
</dbReference>
<dbReference type="Gene3D" id="3.40.50.150">
    <property type="entry name" value="Vaccinia Virus protein VP39"/>
    <property type="match status" value="1"/>
</dbReference>
<dbReference type="Proteomes" id="UP000481583">
    <property type="component" value="Unassembled WGS sequence"/>
</dbReference>
<evidence type="ECO:0000313" key="3">
    <source>
        <dbReference type="Proteomes" id="UP000481583"/>
    </source>
</evidence>
<dbReference type="InterPro" id="IPR029063">
    <property type="entry name" value="SAM-dependent_MTases_sf"/>
</dbReference>